<dbReference type="Proteomes" id="UP001292094">
    <property type="component" value="Unassembled WGS sequence"/>
</dbReference>
<comment type="caution">
    <text evidence="2">The sequence shown here is derived from an EMBL/GenBank/DDBJ whole genome shotgun (WGS) entry which is preliminary data.</text>
</comment>
<evidence type="ECO:0000313" key="2">
    <source>
        <dbReference type="EMBL" id="KAK4296052.1"/>
    </source>
</evidence>
<name>A0AAE1NVD3_9EUCA</name>
<dbReference type="AlphaFoldDB" id="A0AAE1NVD3"/>
<dbReference type="EMBL" id="JAWZYT010003940">
    <property type="protein sequence ID" value="KAK4296052.1"/>
    <property type="molecule type" value="Genomic_DNA"/>
</dbReference>
<feature type="region of interest" description="Disordered" evidence="1">
    <location>
        <begin position="1"/>
        <end position="22"/>
    </location>
</feature>
<keyword evidence="3" id="KW-1185">Reference proteome</keyword>
<gene>
    <name evidence="2" type="ORF">Pmani_031435</name>
</gene>
<proteinExistence type="predicted"/>
<organism evidence="2 3">
    <name type="scientific">Petrolisthes manimaculis</name>
    <dbReference type="NCBI Taxonomy" id="1843537"/>
    <lineage>
        <taxon>Eukaryota</taxon>
        <taxon>Metazoa</taxon>
        <taxon>Ecdysozoa</taxon>
        <taxon>Arthropoda</taxon>
        <taxon>Crustacea</taxon>
        <taxon>Multicrustacea</taxon>
        <taxon>Malacostraca</taxon>
        <taxon>Eumalacostraca</taxon>
        <taxon>Eucarida</taxon>
        <taxon>Decapoda</taxon>
        <taxon>Pleocyemata</taxon>
        <taxon>Anomura</taxon>
        <taxon>Galatheoidea</taxon>
        <taxon>Porcellanidae</taxon>
        <taxon>Petrolisthes</taxon>
    </lineage>
</organism>
<accession>A0AAE1NVD3</accession>
<evidence type="ECO:0000313" key="3">
    <source>
        <dbReference type="Proteomes" id="UP001292094"/>
    </source>
</evidence>
<protein>
    <submittedName>
        <fullName evidence="2">Uncharacterized protein</fullName>
    </submittedName>
</protein>
<evidence type="ECO:0000256" key="1">
    <source>
        <dbReference type="SAM" id="MobiDB-lite"/>
    </source>
</evidence>
<sequence>MQDKVERLEEQLRKSHRSERTRDETYAVEAIQANYKYFFKYVKKRGSVNAAVGPLVNTDGEVINNPH</sequence>
<reference evidence="2" key="1">
    <citation type="submission" date="2023-11" db="EMBL/GenBank/DDBJ databases">
        <title>Genome assemblies of two species of porcelain crab, Petrolisthes cinctipes and Petrolisthes manimaculis (Anomura: Porcellanidae).</title>
        <authorList>
            <person name="Angst P."/>
        </authorList>
    </citation>
    <scope>NUCLEOTIDE SEQUENCE</scope>
    <source>
        <strain evidence="2">PB745_02</strain>
        <tissue evidence="2">Gill</tissue>
    </source>
</reference>